<dbReference type="GO" id="GO:0002949">
    <property type="term" value="P:tRNA threonylcarbamoyladenosine modification"/>
    <property type="evidence" value="ECO:0007669"/>
    <property type="project" value="UniProtKB-UniRule"/>
</dbReference>
<feature type="binding site" evidence="7">
    <location>
        <begin position="131"/>
        <end position="135"/>
    </location>
    <ligand>
        <name>substrate</name>
    </ligand>
</feature>
<comment type="subcellular location">
    <subcellularLocation>
        <location evidence="7">Cytoplasm</location>
    </subcellularLocation>
</comment>
<feature type="domain" description="Gcp-like" evidence="8">
    <location>
        <begin position="29"/>
        <end position="300"/>
    </location>
</feature>
<feature type="binding site" evidence="7">
    <location>
        <position position="181"/>
    </location>
    <ligand>
        <name>substrate</name>
    </ligand>
</feature>
<keyword evidence="7" id="KW-0963">Cytoplasm</keyword>
<keyword evidence="3 7" id="KW-0479">Metal-binding</keyword>
<evidence type="ECO:0000256" key="6">
    <source>
        <dbReference type="ARBA" id="ARBA00048117"/>
    </source>
</evidence>
<dbReference type="NCBIfam" id="TIGR00329">
    <property type="entry name" value="gcp_kae1"/>
    <property type="match status" value="1"/>
</dbReference>
<reference evidence="9" key="1">
    <citation type="submission" date="2020-10" db="EMBL/GenBank/DDBJ databases">
        <title>An improved Amphimedon queenslandica hologenome assembly reveals how three proteobacterial symbionts can extend the metabolic phenotypic of their marine sponge host.</title>
        <authorList>
            <person name="Degnan B."/>
            <person name="Degnan S."/>
            <person name="Xiang X."/>
        </authorList>
    </citation>
    <scope>NUCLEOTIDE SEQUENCE</scope>
    <source>
        <strain evidence="9">AqS2</strain>
    </source>
</reference>
<accession>A0A930Y202</accession>
<dbReference type="Gene3D" id="3.30.420.40">
    <property type="match status" value="2"/>
</dbReference>
<evidence type="ECO:0000256" key="1">
    <source>
        <dbReference type="ARBA" id="ARBA00022679"/>
    </source>
</evidence>
<dbReference type="Proteomes" id="UP000604381">
    <property type="component" value="Unassembled WGS sequence"/>
</dbReference>
<dbReference type="PANTHER" id="PTHR11735">
    <property type="entry name" value="TRNA N6-ADENOSINE THREONYLCARBAMOYLTRANSFERASE"/>
    <property type="match status" value="1"/>
</dbReference>
<keyword evidence="5 7" id="KW-0012">Acyltransferase</keyword>
<evidence type="ECO:0000256" key="5">
    <source>
        <dbReference type="ARBA" id="ARBA00023315"/>
    </source>
</evidence>
<comment type="similarity">
    <text evidence="7">Belongs to the KAE1 / TsaD family.</text>
</comment>
<evidence type="ECO:0000256" key="3">
    <source>
        <dbReference type="ARBA" id="ARBA00022723"/>
    </source>
</evidence>
<comment type="function">
    <text evidence="7">Required for the formation of a threonylcarbamoyl group on adenosine at position 37 (t(6)A37) in tRNAs that read codons beginning with adenine. Is involved in the transfer of the threonylcarbamoyl moiety of threonylcarbamoyl-AMP (TC-AMP) to the N6 group of A37, together with TsaE and TsaB. TsaD likely plays a direct catalytic role in this reaction.</text>
</comment>
<comment type="caution">
    <text evidence="9">The sequence shown here is derived from an EMBL/GenBank/DDBJ whole genome shotgun (WGS) entry which is preliminary data.</text>
</comment>
<dbReference type="InterPro" id="IPR022450">
    <property type="entry name" value="TsaD"/>
</dbReference>
<comment type="catalytic activity">
    <reaction evidence="6 7">
        <text>L-threonylcarbamoyladenylate + adenosine(37) in tRNA = N(6)-L-threonylcarbamoyladenosine(37) in tRNA + AMP + H(+)</text>
        <dbReference type="Rhea" id="RHEA:37059"/>
        <dbReference type="Rhea" id="RHEA-COMP:10162"/>
        <dbReference type="Rhea" id="RHEA-COMP:10163"/>
        <dbReference type="ChEBI" id="CHEBI:15378"/>
        <dbReference type="ChEBI" id="CHEBI:73682"/>
        <dbReference type="ChEBI" id="CHEBI:74411"/>
        <dbReference type="ChEBI" id="CHEBI:74418"/>
        <dbReference type="ChEBI" id="CHEBI:456215"/>
        <dbReference type="EC" id="2.3.1.234"/>
    </reaction>
</comment>
<keyword evidence="2 7" id="KW-0819">tRNA processing</keyword>
<feature type="binding site" evidence="7">
    <location>
        <position position="177"/>
    </location>
    <ligand>
        <name>substrate</name>
    </ligand>
</feature>
<feature type="binding site" evidence="7">
    <location>
        <position position="265"/>
    </location>
    <ligand>
        <name>substrate</name>
    </ligand>
</feature>
<dbReference type="AlphaFoldDB" id="A0A930Y202"/>
<dbReference type="PRINTS" id="PR00789">
    <property type="entry name" value="OSIALOPTASE"/>
</dbReference>
<keyword evidence="10" id="KW-1185">Reference proteome</keyword>
<evidence type="ECO:0000256" key="2">
    <source>
        <dbReference type="ARBA" id="ARBA00022694"/>
    </source>
</evidence>
<dbReference type="InterPro" id="IPR000905">
    <property type="entry name" value="Gcp-like_dom"/>
</dbReference>
<evidence type="ECO:0000256" key="7">
    <source>
        <dbReference type="HAMAP-Rule" id="MF_01445"/>
    </source>
</evidence>
<evidence type="ECO:0000313" key="10">
    <source>
        <dbReference type="Proteomes" id="UP000604381"/>
    </source>
</evidence>
<evidence type="ECO:0000256" key="4">
    <source>
        <dbReference type="ARBA" id="ARBA00023004"/>
    </source>
</evidence>
<dbReference type="GO" id="GO:0005737">
    <property type="term" value="C:cytoplasm"/>
    <property type="evidence" value="ECO:0007669"/>
    <property type="project" value="UniProtKB-SubCell"/>
</dbReference>
<dbReference type="EMBL" id="JADHEI010000053">
    <property type="protein sequence ID" value="MBF2735880.1"/>
    <property type="molecule type" value="Genomic_DNA"/>
</dbReference>
<comment type="cofactor">
    <cofactor evidence="7">
        <name>Fe(2+)</name>
        <dbReference type="ChEBI" id="CHEBI:29033"/>
    </cofactor>
    <text evidence="7">Binds 1 Fe(2+) ion per subunit.</text>
</comment>
<dbReference type="NCBIfam" id="TIGR03723">
    <property type="entry name" value="T6A_TsaD_YgjD"/>
    <property type="match status" value="1"/>
</dbReference>
<dbReference type="InterPro" id="IPR017861">
    <property type="entry name" value="KAE1/TsaD"/>
</dbReference>
<gene>
    <name evidence="7 9" type="primary">tsaD</name>
    <name evidence="9" type="ORF">ISN26_07420</name>
</gene>
<feature type="binding site" evidence="7">
    <location>
        <position position="164"/>
    </location>
    <ligand>
        <name>substrate</name>
    </ligand>
</feature>
<proteinExistence type="inferred from homology"/>
<feature type="binding site" evidence="7">
    <location>
        <position position="293"/>
    </location>
    <ligand>
        <name>Fe cation</name>
        <dbReference type="ChEBI" id="CHEBI:24875"/>
    </ligand>
</feature>
<name>A0A930Y202_9GAMM</name>
<dbReference type="PANTHER" id="PTHR11735:SF6">
    <property type="entry name" value="TRNA N6-ADENOSINE THREONYLCARBAMOYLTRANSFERASE, MITOCHONDRIAL"/>
    <property type="match status" value="1"/>
</dbReference>
<dbReference type="SUPFAM" id="SSF53067">
    <property type="entry name" value="Actin-like ATPase domain"/>
    <property type="match status" value="2"/>
</dbReference>
<feature type="binding site" evidence="7">
    <location>
        <position position="107"/>
    </location>
    <ligand>
        <name>Fe cation</name>
        <dbReference type="ChEBI" id="CHEBI:24875"/>
    </ligand>
</feature>
<dbReference type="InterPro" id="IPR043129">
    <property type="entry name" value="ATPase_NBD"/>
</dbReference>
<dbReference type="Pfam" id="PF00814">
    <property type="entry name" value="TsaD"/>
    <property type="match status" value="1"/>
</dbReference>
<sequence>MALILGIETSCDETAAAVYDDAAGAVRHALASRPASHRPYGGVVPELASRDHAGLLMGLLDELGLARPPDLVACAAGPGLAGCLAAGLGLAQALAYAWRVPLAPVNHLEGHLLSPFLEPPAGFGPPYLAVLASGGHSLLVHVRGRGDYEVLGSSLDDAAGEAFDKTGQLLGLDFPGGAALEKLAATGDPAEAPLAPALRGRPDCMLSFAGLKTAARRLLAAGAKPADVAASFQAAVIETLATKAARALELAGCAWLAVVGGVARNQSLRERFDALGAERGVSVCYPPARWCTDNAAMIAYAGRHRAQQGHAARIRPRWSLAEL</sequence>
<keyword evidence="4 7" id="KW-0408">Iron</keyword>
<dbReference type="EC" id="2.3.1.234" evidence="7"/>
<evidence type="ECO:0000259" key="8">
    <source>
        <dbReference type="Pfam" id="PF00814"/>
    </source>
</evidence>
<dbReference type="GO" id="GO:0005506">
    <property type="term" value="F:iron ion binding"/>
    <property type="evidence" value="ECO:0007669"/>
    <property type="project" value="UniProtKB-UniRule"/>
</dbReference>
<protein>
    <recommendedName>
        <fullName evidence="7">tRNA N6-adenosine threonylcarbamoyltransferase</fullName>
        <ecNumber evidence="7">2.3.1.234</ecNumber>
    </recommendedName>
    <alternativeName>
        <fullName evidence="7">N6-L-threonylcarbamoyladenine synthase</fullName>
        <shortName evidence="7">t(6)A synthase</shortName>
    </alternativeName>
    <alternativeName>
        <fullName evidence="7">t(6)A37 threonylcarbamoyladenosine biosynthesis protein TsaD</fullName>
    </alternativeName>
    <alternativeName>
        <fullName evidence="7">tRNA threonylcarbamoyladenosine biosynthesis protein TsaD</fullName>
    </alternativeName>
</protein>
<evidence type="ECO:0000313" key="9">
    <source>
        <dbReference type="EMBL" id="MBF2735880.1"/>
    </source>
</evidence>
<dbReference type="HAMAP" id="MF_01445">
    <property type="entry name" value="TsaD"/>
    <property type="match status" value="1"/>
</dbReference>
<feature type="binding site" evidence="7">
    <location>
        <position position="111"/>
    </location>
    <ligand>
        <name>Fe cation</name>
        <dbReference type="ChEBI" id="CHEBI:24875"/>
    </ligand>
</feature>
<dbReference type="GO" id="GO:0061711">
    <property type="term" value="F:tRNA N(6)-L-threonylcarbamoyladenine synthase activity"/>
    <property type="evidence" value="ECO:0007669"/>
    <property type="project" value="UniProtKB-EC"/>
</dbReference>
<organism evidence="9 10">
    <name type="scientific">Candidatus Amphirhobacter heronislandensis</name>
    <dbReference type="NCBI Taxonomy" id="1732024"/>
    <lineage>
        <taxon>Bacteria</taxon>
        <taxon>Pseudomonadati</taxon>
        <taxon>Pseudomonadota</taxon>
        <taxon>Gammaproteobacteria</taxon>
        <taxon>Candidatus Tethybacterales</taxon>
        <taxon>Candidatus Tethybacteraceae</taxon>
        <taxon>Candidatus Amphirhobacter</taxon>
    </lineage>
</organism>
<keyword evidence="1 7" id="KW-0808">Transferase</keyword>